<proteinExistence type="inferred from homology"/>
<dbReference type="GO" id="GO:0006879">
    <property type="term" value="P:intracellular iron ion homeostasis"/>
    <property type="evidence" value="ECO:0007669"/>
    <property type="project" value="TreeGrafter"/>
</dbReference>
<evidence type="ECO:0000313" key="9">
    <source>
        <dbReference type="EMBL" id="RPE77253.1"/>
    </source>
</evidence>
<evidence type="ECO:0000256" key="7">
    <source>
        <dbReference type="HAMAP-Rule" id="MF_00657"/>
    </source>
</evidence>
<dbReference type="HAMAP" id="MF_00657">
    <property type="entry name" value="Hydroxyl_YbiX"/>
    <property type="match status" value="1"/>
</dbReference>
<dbReference type="NCBIfam" id="NF003973">
    <property type="entry name" value="PRK05467.1-2"/>
    <property type="match status" value="1"/>
</dbReference>
<organism evidence="9 10">
    <name type="scientific">Vulcaniibacterium tengchongense</name>
    <dbReference type="NCBI Taxonomy" id="1273429"/>
    <lineage>
        <taxon>Bacteria</taxon>
        <taxon>Pseudomonadati</taxon>
        <taxon>Pseudomonadota</taxon>
        <taxon>Gammaproteobacteria</taxon>
        <taxon>Lysobacterales</taxon>
        <taxon>Lysobacteraceae</taxon>
        <taxon>Vulcaniibacterium</taxon>
    </lineage>
</organism>
<dbReference type="PANTHER" id="PTHR41536">
    <property type="entry name" value="PKHD-TYPE HYDROXYLASE YBIX"/>
    <property type="match status" value="1"/>
</dbReference>
<dbReference type="GO" id="GO:0031418">
    <property type="term" value="F:L-ascorbic acid binding"/>
    <property type="evidence" value="ECO:0007669"/>
    <property type="project" value="UniProtKB-KW"/>
</dbReference>
<dbReference type="GO" id="GO:0006974">
    <property type="term" value="P:DNA damage response"/>
    <property type="evidence" value="ECO:0007669"/>
    <property type="project" value="TreeGrafter"/>
</dbReference>
<dbReference type="Pfam" id="PF13640">
    <property type="entry name" value="2OG-FeII_Oxy_3"/>
    <property type="match status" value="1"/>
</dbReference>
<dbReference type="Gene3D" id="4.10.860.20">
    <property type="entry name" value="Rabenosyn, Rab binding domain"/>
    <property type="match status" value="1"/>
</dbReference>
<feature type="binding site" evidence="7">
    <location>
        <position position="96"/>
    </location>
    <ligand>
        <name>Fe cation</name>
        <dbReference type="ChEBI" id="CHEBI:24875"/>
    </ligand>
</feature>
<dbReference type="AlphaFoldDB" id="A0A3N4V5J8"/>
<evidence type="ECO:0000256" key="6">
    <source>
        <dbReference type="ARBA" id="ARBA00023004"/>
    </source>
</evidence>
<gene>
    <name evidence="9" type="ORF">EDC50_2519</name>
</gene>
<comment type="caution">
    <text evidence="9">The sequence shown here is derived from an EMBL/GenBank/DDBJ whole genome shotgun (WGS) entry which is preliminary data.</text>
</comment>
<evidence type="ECO:0000256" key="4">
    <source>
        <dbReference type="ARBA" id="ARBA00022964"/>
    </source>
</evidence>
<sequence length="228" mass="25716">MLLHVHNVLTQDQVAHCRLRLDAAQWADGRGTAGYQSAQAKDNAQLPADDPVAREIGDLILDALGRHGEFFAAALPRRIFPPLFNRYDGGQSFGFHIDNAVRYDRDVLPPQPVRTDLSATLFLSEPDEYDGGELVIEDTFGEHRIKLPAGDMVLYPGTSVHRVTPVTRGARVASFFWIQSLVREDAQRRLLLDLDLAIRHLTRDLPEHPALVRLTGVYHNLLRRWVET</sequence>
<dbReference type="GO" id="GO:0005506">
    <property type="term" value="F:iron ion binding"/>
    <property type="evidence" value="ECO:0007669"/>
    <property type="project" value="UniProtKB-UniRule"/>
</dbReference>
<feature type="binding site" evidence="7">
    <location>
        <position position="161"/>
    </location>
    <ligand>
        <name>Fe cation</name>
        <dbReference type="ChEBI" id="CHEBI:24875"/>
    </ligand>
</feature>
<feature type="domain" description="Fe2OG dioxygenase" evidence="8">
    <location>
        <begin position="78"/>
        <end position="180"/>
    </location>
</feature>
<evidence type="ECO:0000313" key="10">
    <source>
        <dbReference type="Proteomes" id="UP000269708"/>
    </source>
</evidence>
<dbReference type="OrthoDB" id="9812472at2"/>
<dbReference type="RefSeq" id="WP_123770829.1">
    <property type="nucleotide sequence ID" value="NZ_RKQN01000003.1"/>
</dbReference>
<keyword evidence="6 7" id="KW-0408">Iron</keyword>
<dbReference type="Proteomes" id="UP000269708">
    <property type="component" value="Unassembled WGS sequence"/>
</dbReference>
<dbReference type="GO" id="GO:0016706">
    <property type="term" value="F:2-oxoglutarate-dependent dioxygenase activity"/>
    <property type="evidence" value="ECO:0007669"/>
    <property type="project" value="UniProtKB-UniRule"/>
</dbReference>
<evidence type="ECO:0000259" key="8">
    <source>
        <dbReference type="PROSITE" id="PS51471"/>
    </source>
</evidence>
<dbReference type="InterPro" id="IPR023550">
    <property type="entry name" value="PKHD_hydroxylase"/>
</dbReference>
<dbReference type="Gene3D" id="2.60.120.620">
    <property type="entry name" value="q2cbj1_9rhob like domain"/>
    <property type="match status" value="1"/>
</dbReference>
<dbReference type="PANTHER" id="PTHR41536:SF1">
    <property type="entry name" value="PKHD-TYPE HYDROXYLASE YBIX"/>
    <property type="match status" value="1"/>
</dbReference>
<feature type="binding site" evidence="7">
    <location>
        <position position="98"/>
    </location>
    <ligand>
        <name>Fe cation</name>
        <dbReference type="ChEBI" id="CHEBI:24875"/>
    </ligand>
</feature>
<dbReference type="EMBL" id="RKQN01000003">
    <property type="protein sequence ID" value="RPE77253.1"/>
    <property type="molecule type" value="Genomic_DNA"/>
</dbReference>
<dbReference type="SMART" id="SM00702">
    <property type="entry name" value="P4Hc"/>
    <property type="match status" value="1"/>
</dbReference>
<keyword evidence="5 7" id="KW-0560">Oxidoreductase</keyword>
<evidence type="ECO:0000256" key="3">
    <source>
        <dbReference type="ARBA" id="ARBA00022896"/>
    </source>
</evidence>
<dbReference type="InterPro" id="IPR006620">
    <property type="entry name" value="Pro_4_hyd_alph"/>
</dbReference>
<feature type="binding site" evidence="7">
    <location>
        <position position="171"/>
    </location>
    <ligand>
        <name>2-oxoglutarate</name>
        <dbReference type="ChEBI" id="CHEBI:16810"/>
    </ligand>
</feature>
<evidence type="ECO:0000256" key="1">
    <source>
        <dbReference type="ARBA" id="ARBA00001961"/>
    </source>
</evidence>
<protein>
    <submittedName>
        <fullName evidence="9">PKHD-type hydroxylase</fullName>
    </submittedName>
</protein>
<dbReference type="InterPro" id="IPR005123">
    <property type="entry name" value="Oxoglu/Fe-dep_dioxygenase_dom"/>
</dbReference>
<dbReference type="InterPro" id="IPR044862">
    <property type="entry name" value="Pro_4_hyd_alph_FE2OG_OXY"/>
</dbReference>
<dbReference type="PROSITE" id="PS51471">
    <property type="entry name" value="FE2OG_OXY"/>
    <property type="match status" value="1"/>
</dbReference>
<dbReference type="SUPFAM" id="SSF51197">
    <property type="entry name" value="Clavaminate synthase-like"/>
    <property type="match status" value="1"/>
</dbReference>
<reference evidence="9 10" key="1">
    <citation type="submission" date="2018-11" db="EMBL/GenBank/DDBJ databases">
        <title>Genomic Encyclopedia of Type Strains, Phase IV (KMG-IV): sequencing the most valuable type-strain genomes for metagenomic binning, comparative biology and taxonomic classification.</title>
        <authorList>
            <person name="Goeker M."/>
        </authorList>
    </citation>
    <scope>NUCLEOTIDE SEQUENCE [LARGE SCALE GENOMIC DNA]</scope>
    <source>
        <strain evidence="9 10">DSM 25623</strain>
    </source>
</reference>
<keyword evidence="4 7" id="KW-0223">Dioxygenase</keyword>
<dbReference type="NCBIfam" id="NF003975">
    <property type="entry name" value="PRK05467.1-4"/>
    <property type="match status" value="1"/>
</dbReference>
<accession>A0A3N4V5J8</accession>
<dbReference type="Pfam" id="PF18331">
    <property type="entry name" value="PKHD_C"/>
    <property type="match status" value="1"/>
</dbReference>
<keyword evidence="10" id="KW-1185">Reference proteome</keyword>
<keyword evidence="3 7" id="KW-0847">Vitamin C</keyword>
<comment type="cofactor">
    <cofactor evidence="7">
        <name>Fe(2+)</name>
        <dbReference type="ChEBI" id="CHEBI:29033"/>
    </cofactor>
    <text evidence="7">Binds 1 Fe(2+) ion per subunit.</text>
</comment>
<evidence type="ECO:0000256" key="5">
    <source>
        <dbReference type="ARBA" id="ARBA00023002"/>
    </source>
</evidence>
<name>A0A3N4V5J8_9GAMM</name>
<dbReference type="InterPro" id="IPR041097">
    <property type="entry name" value="PKHD_C"/>
</dbReference>
<keyword evidence="2 7" id="KW-0479">Metal-binding</keyword>
<evidence type="ECO:0000256" key="2">
    <source>
        <dbReference type="ARBA" id="ARBA00022723"/>
    </source>
</evidence>
<dbReference type="NCBIfam" id="NF003974">
    <property type="entry name" value="PRK05467.1-3"/>
    <property type="match status" value="1"/>
</dbReference>
<comment type="cofactor">
    <cofactor evidence="1 7">
        <name>L-ascorbate</name>
        <dbReference type="ChEBI" id="CHEBI:38290"/>
    </cofactor>
</comment>